<gene>
    <name evidence="1" type="ORF">LY79DRAFT_556181</name>
</gene>
<proteinExistence type="predicted"/>
<dbReference type="EMBL" id="JAHLJV010000035">
    <property type="protein sequence ID" value="KAK1589958.1"/>
    <property type="molecule type" value="Genomic_DNA"/>
</dbReference>
<organism evidence="1 2">
    <name type="scientific">Colletotrichum navitas</name>
    <dbReference type="NCBI Taxonomy" id="681940"/>
    <lineage>
        <taxon>Eukaryota</taxon>
        <taxon>Fungi</taxon>
        <taxon>Dikarya</taxon>
        <taxon>Ascomycota</taxon>
        <taxon>Pezizomycotina</taxon>
        <taxon>Sordariomycetes</taxon>
        <taxon>Hypocreomycetidae</taxon>
        <taxon>Glomerellales</taxon>
        <taxon>Glomerellaceae</taxon>
        <taxon>Colletotrichum</taxon>
        <taxon>Colletotrichum graminicola species complex</taxon>
    </lineage>
</organism>
<dbReference type="RefSeq" id="XP_060413491.1">
    <property type="nucleotide sequence ID" value="XM_060557994.1"/>
</dbReference>
<dbReference type="AlphaFoldDB" id="A0AAD8PYM9"/>
<name>A0AAD8PYM9_9PEZI</name>
<evidence type="ECO:0000313" key="2">
    <source>
        <dbReference type="Proteomes" id="UP001230504"/>
    </source>
</evidence>
<sequence length="73" mass="8447">MNSRFILEGRVFQGHRYIVILMLCLSCQSLRQSLKSSMWEIECFHELSSDENEPDNTVGVTVILDLAQYPIQI</sequence>
<protein>
    <submittedName>
        <fullName evidence="1">Uncharacterized protein</fullName>
    </submittedName>
</protein>
<comment type="caution">
    <text evidence="1">The sequence shown here is derived from an EMBL/GenBank/DDBJ whole genome shotgun (WGS) entry which is preliminary data.</text>
</comment>
<keyword evidence="2" id="KW-1185">Reference proteome</keyword>
<dbReference type="GeneID" id="85442234"/>
<reference evidence="1" key="1">
    <citation type="submission" date="2021-06" db="EMBL/GenBank/DDBJ databases">
        <title>Comparative genomics, transcriptomics and evolutionary studies reveal genomic signatures of adaptation to plant cell wall in hemibiotrophic fungi.</title>
        <authorList>
            <consortium name="DOE Joint Genome Institute"/>
            <person name="Baroncelli R."/>
            <person name="Diaz J.F."/>
            <person name="Benocci T."/>
            <person name="Peng M."/>
            <person name="Battaglia E."/>
            <person name="Haridas S."/>
            <person name="Andreopoulos W."/>
            <person name="Labutti K."/>
            <person name="Pangilinan J."/>
            <person name="Floch G.L."/>
            <person name="Makela M.R."/>
            <person name="Henrissat B."/>
            <person name="Grigoriev I.V."/>
            <person name="Crouch J.A."/>
            <person name="De Vries R.P."/>
            <person name="Sukno S.A."/>
            <person name="Thon M.R."/>
        </authorList>
    </citation>
    <scope>NUCLEOTIDE SEQUENCE</scope>
    <source>
        <strain evidence="1">CBS 125086</strain>
    </source>
</reference>
<evidence type="ECO:0000313" key="1">
    <source>
        <dbReference type="EMBL" id="KAK1589958.1"/>
    </source>
</evidence>
<accession>A0AAD8PYM9</accession>
<dbReference type="Proteomes" id="UP001230504">
    <property type="component" value="Unassembled WGS sequence"/>
</dbReference>